<feature type="region of interest" description="Disordered" evidence="1">
    <location>
        <begin position="1"/>
        <end position="23"/>
    </location>
</feature>
<sequence length="150" mass="17416">MTRVRRFRRTFGNNRRENATAPEGSACKKTFEIAADDKAVERGDRHQIHAARLIMAAHGRGHDKIALPLVRRDPYQDRGSEIEVPVVFPQHKLPLRTRQDRKERHGRETFGLGILPYPPRGLYSTQRNDSVAEAEQRLKPGWWVFQRLAR</sequence>
<keyword evidence="2" id="KW-0614">Plasmid</keyword>
<protein>
    <submittedName>
        <fullName evidence="2">Uncharacterized protein</fullName>
    </submittedName>
</protein>
<dbReference type="KEGG" id="acr:Acry_3378"/>
<gene>
    <name evidence="2" type="ordered locus">Acry_3378</name>
</gene>
<proteinExistence type="predicted"/>
<reference evidence="2 3" key="1">
    <citation type="submission" date="2007-05" db="EMBL/GenBank/DDBJ databases">
        <title>Complete sequence of plasmid2 pACRY02 of Acidiphilium cryptum JF-5.</title>
        <authorList>
            <consortium name="US DOE Joint Genome Institute"/>
            <person name="Copeland A."/>
            <person name="Lucas S."/>
            <person name="Lapidus A."/>
            <person name="Barry K."/>
            <person name="Detter J.C."/>
            <person name="Glavina del Rio T."/>
            <person name="Hammon N."/>
            <person name="Israni S."/>
            <person name="Dalin E."/>
            <person name="Tice H."/>
            <person name="Pitluck S."/>
            <person name="Sims D."/>
            <person name="Brettin T."/>
            <person name="Bruce D."/>
            <person name="Han C."/>
            <person name="Schmutz J."/>
            <person name="Larimer F."/>
            <person name="Land M."/>
            <person name="Hauser L."/>
            <person name="Kyrpides N."/>
            <person name="Kim E."/>
            <person name="Magnuson T."/>
            <person name="Richardson P."/>
        </authorList>
    </citation>
    <scope>NUCLEOTIDE SEQUENCE [LARGE SCALE GENOMIC DNA]</scope>
    <source>
        <strain evidence="3">JF-5</strain>
        <plasmid evidence="3">Plasmid pACRY02</plasmid>
    </source>
</reference>
<name>A5FTQ6_ACICJ</name>
<evidence type="ECO:0000256" key="1">
    <source>
        <dbReference type="SAM" id="MobiDB-lite"/>
    </source>
</evidence>
<dbReference type="EMBL" id="CP000690">
    <property type="protein sequence ID" value="ABQ28988.1"/>
    <property type="molecule type" value="Genomic_DNA"/>
</dbReference>
<geneLocation type="plasmid" evidence="2 3">
    <name>pACRY02</name>
</geneLocation>
<dbReference type="HOGENOM" id="CLU_1736570_0_0_5"/>
<organism evidence="2 3">
    <name type="scientific">Acidiphilium cryptum (strain JF-5)</name>
    <dbReference type="NCBI Taxonomy" id="349163"/>
    <lineage>
        <taxon>Bacteria</taxon>
        <taxon>Pseudomonadati</taxon>
        <taxon>Pseudomonadota</taxon>
        <taxon>Alphaproteobacteria</taxon>
        <taxon>Acetobacterales</taxon>
        <taxon>Acidocellaceae</taxon>
        <taxon>Acidiphilium</taxon>
    </lineage>
</organism>
<evidence type="ECO:0000313" key="2">
    <source>
        <dbReference type="EMBL" id="ABQ28988.1"/>
    </source>
</evidence>
<dbReference type="Proteomes" id="UP000000245">
    <property type="component" value="Plasmid pACRY02"/>
</dbReference>
<dbReference type="AlphaFoldDB" id="A5FTQ6"/>
<keyword evidence="3" id="KW-1185">Reference proteome</keyword>
<accession>A5FTQ6</accession>
<evidence type="ECO:0000313" key="3">
    <source>
        <dbReference type="Proteomes" id="UP000000245"/>
    </source>
</evidence>